<protein>
    <submittedName>
        <fullName evidence="1">Uncharacterized protein</fullName>
    </submittedName>
</protein>
<reference evidence="1" key="2">
    <citation type="journal article" date="2015" name="Fish Shellfish Immunol.">
        <title>Early steps in the European eel (Anguilla anguilla)-Vibrio vulnificus interaction in the gills: Role of the RtxA13 toxin.</title>
        <authorList>
            <person name="Callol A."/>
            <person name="Pajuelo D."/>
            <person name="Ebbesson L."/>
            <person name="Teles M."/>
            <person name="MacKenzie S."/>
            <person name="Amaro C."/>
        </authorList>
    </citation>
    <scope>NUCLEOTIDE SEQUENCE</scope>
</reference>
<organism evidence="1">
    <name type="scientific">Anguilla anguilla</name>
    <name type="common">European freshwater eel</name>
    <name type="synonym">Muraena anguilla</name>
    <dbReference type="NCBI Taxonomy" id="7936"/>
    <lineage>
        <taxon>Eukaryota</taxon>
        <taxon>Metazoa</taxon>
        <taxon>Chordata</taxon>
        <taxon>Craniata</taxon>
        <taxon>Vertebrata</taxon>
        <taxon>Euteleostomi</taxon>
        <taxon>Actinopterygii</taxon>
        <taxon>Neopterygii</taxon>
        <taxon>Teleostei</taxon>
        <taxon>Anguilliformes</taxon>
        <taxon>Anguillidae</taxon>
        <taxon>Anguilla</taxon>
    </lineage>
</organism>
<sequence>MKCIFFYLLFFGRSSRIRLKDTGNIS</sequence>
<evidence type="ECO:0000313" key="1">
    <source>
        <dbReference type="EMBL" id="JAH14158.1"/>
    </source>
</evidence>
<dbReference type="AlphaFoldDB" id="A0A0E9QDF6"/>
<accession>A0A0E9QDF6</accession>
<dbReference type="EMBL" id="GBXM01094419">
    <property type="protein sequence ID" value="JAH14158.1"/>
    <property type="molecule type" value="Transcribed_RNA"/>
</dbReference>
<name>A0A0E9QDF6_ANGAN</name>
<reference evidence="1" key="1">
    <citation type="submission" date="2014-11" db="EMBL/GenBank/DDBJ databases">
        <authorList>
            <person name="Amaro Gonzalez C."/>
        </authorList>
    </citation>
    <scope>NUCLEOTIDE SEQUENCE</scope>
</reference>
<proteinExistence type="predicted"/>